<comment type="similarity">
    <text evidence="1">Belongs to the WXG100 family.</text>
</comment>
<dbReference type="InterPro" id="IPR036689">
    <property type="entry name" value="ESAT-6-like_sf"/>
</dbReference>
<accession>A0ABN3KFY9</accession>
<dbReference type="Gene3D" id="1.10.287.1060">
    <property type="entry name" value="ESAT-6-like"/>
    <property type="match status" value="1"/>
</dbReference>
<dbReference type="RefSeq" id="WP_344327115.1">
    <property type="nucleotide sequence ID" value="NZ_BAAASZ010000032.1"/>
</dbReference>
<dbReference type="Proteomes" id="UP001501638">
    <property type="component" value="Unassembled WGS sequence"/>
</dbReference>
<dbReference type="NCBIfam" id="TIGR03930">
    <property type="entry name" value="WXG100_ESAT6"/>
    <property type="match status" value="1"/>
</dbReference>
<name>A0ABN3KFY9_9ACTN</name>
<reference evidence="2 3" key="1">
    <citation type="journal article" date="2019" name="Int. J. Syst. Evol. Microbiol.">
        <title>The Global Catalogue of Microorganisms (GCM) 10K type strain sequencing project: providing services to taxonomists for standard genome sequencing and annotation.</title>
        <authorList>
            <consortium name="The Broad Institute Genomics Platform"/>
            <consortium name="The Broad Institute Genome Sequencing Center for Infectious Disease"/>
            <person name="Wu L."/>
            <person name="Ma J."/>
        </authorList>
    </citation>
    <scope>NUCLEOTIDE SEQUENCE [LARGE SCALE GENOMIC DNA]</scope>
    <source>
        <strain evidence="2 3">JCM 6305</strain>
    </source>
</reference>
<dbReference type="InterPro" id="IPR010310">
    <property type="entry name" value="T7SS_ESAT-6-like"/>
</dbReference>
<evidence type="ECO:0000313" key="3">
    <source>
        <dbReference type="Proteomes" id="UP001501638"/>
    </source>
</evidence>
<dbReference type="Pfam" id="PF06013">
    <property type="entry name" value="WXG100"/>
    <property type="match status" value="1"/>
</dbReference>
<dbReference type="SUPFAM" id="SSF140453">
    <property type="entry name" value="EsxAB dimer-like"/>
    <property type="match status" value="1"/>
</dbReference>
<comment type="caution">
    <text evidence="2">The sequence shown here is derived from an EMBL/GenBank/DDBJ whole genome shotgun (WGS) entry which is preliminary data.</text>
</comment>
<evidence type="ECO:0000256" key="1">
    <source>
        <dbReference type="RuleBase" id="RU362001"/>
    </source>
</evidence>
<keyword evidence="3" id="KW-1185">Reference proteome</keyword>
<dbReference type="EMBL" id="BAAASZ010000032">
    <property type="protein sequence ID" value="GAA2458463.1"/>
    <property type="molecule type" value="Genomic_DNA"/>
</dbReference>
<proteinExistence type="inferred from homology"/>
<gene>
    <name evidence="2" type="ORF">GCM10010405_48390</name>
</gene>
<protein>
    <recommendedName>
        <fullName evidence="1">ESAT-6-like protein</fullName>
    </recommendedName>
</protein>
<organism evidence="2 3">
    <name type="scientific">Streptomyces macrosporus</name>
    <dbReference type="NCBI Taxonomy" id="44032"/>
    <lineage>
        <taxon>Bacteria</taxon>
        <taxon>Bacillati</taxon>
        <taxon>Actinomycetota</taxon>
        <taxon>Actinomycetes</taxon>
        <taxon>Kitasatosporales</taxon>
        <taxon>Streptomycetaceae</taxon>
        <taxon>Streptomyces</taxon>
    </lineage>
</organism>
<sequence>MTIKITYHTVVAAAGDVRKTANDLESQLNALNGRVKSVVDSWDGDAKEAFYRKHRGWDENVTGLNTTLKKIADLLEKASDDYRRTDKKAAAQFEF</sequence>
<evidence type="ECO:0000313" key="2">
    <source>
        <dbReference type="EMBL" id="GAA2458463.1"/>
    </source>
</evidence>